<dbReference type="PANTHER" id="PTHR11361:SF34">
    <property type="entry name" value="DNA MISMATCH REPAIR PROTEIN MSH1, MITOCHONDRIAL"/>
    <property type="match status" value="1"/>
</dbReference>
<dbReference type="InterPro" id="IPR045076">
    <property type="entry name" value="MutS"/>
</dbReference>
<proteinExistence type="predicted"/>
<dbReference type="EMBL" id="DF820472">
    <property type="protein sequence ID" value="GAK60227.1"/>
    <property type="molecule type" value="Genomic_DNA"/>
</dbReference>
<dbReference type="AlphaFoldDB" id="A0A081C6M2"/>
<dbReference type="GO" id="GO:0140664">
    <property type="term" value="F:ATP-dependent DNA damage sensor activity"/>
    <property type="evidence" value="ECO:0007669"/>
    <property type="project" value="InterPro"/>
</dbReference>
<dbReference type="Proteomes" id="UP000030661">
    <property type="component" value="Unassembled WGS sequence"/>
</dbReference>
<keyword evidence="2" id="KW-0067">ATP-binding</keyword>
<sequence length="519" mass="59494">MIFHSILCEKTTSRIKKETDEVPEFFGDLNLDQIIAAITASKQEYNLAPFFYTPLHDIETIAYRHDIFRDLENPALFEYITAYAQKMRAMREQLVQAGKLHYSYQKKRCFLEAVDIYCDAILALVHNLSLVELHSPGFKAFRDYVTYYADSERFTSLLAETKKLKTDFSEITYCLLIKGSTVRVRQYAGEINYSTDVEATFEKFKQGAVKDYTVKLSDWMDMNHVEAKILDQVALLYPDIFTYFTNYCAQNSHYLDETMRMFDREIQFYLAYLEYVALFKRAGLSFCYPRISDTVKDVAEECDVVVAVAESFDAALAYNLIRKNTPVICNDFSLTGKERIIVVTGPNQGGKTTFARTFGQLHYLASLGCPVPGKRAQLFLFDRLFTHFEQEEDIKNLRGKLQDDLVRFHDILNQASSSSVIIMNEIFNSTTLQDAIFLSKEMMSKIVRLDALGVCVTFIDELASFSEKTVSMVSTVVPDNPALRTFKIIRKPADGLAYAISIAEKYGLTYEALQERIQL</sequence>
<feature type="domain" description="DNA mismatch repair proteins mutS family" evidence="4">
    <location>
        <begin position="338"/>
        <end position="514"/>
    </location>
</feature>
<dbReference type="Pfam" id="PF00488">
    <property type="entry name" value="MutS_V"/>
    <property type="match status" value="1"/>
</dbReference>
<protein>
    <submittedName>
        <fullName evidence="5">DNA mismatch repair protein MutS domain protein</fullName>
    </submittedName>
</protein>
<evidence type="ECO:0000256" key="3">
    <source>
        <dbReference type="ARBA" id="ARBA00023125"/>
    </source>
</evidence>
<dbReference type="GO" id="GO:0005829">
    <property type="term" value="C:cytosol"/>
    <property type="evidence" value="ECO:0007669"/>
    <property type="project" value="TreeGrafter"/>
</dbReference>
<keyword evidence="3" id="KW-0238">DNA-binding</keyword>
<dbReference type="GO" id="GO:0030983">
    <property type="term" value="F:mismatched DNA binding"/>
    <property type="evidence" value="ECO:0007669"/>
    <property type="project" value="InterPro"/>
</dbReference>
<keyword evidence="1" id="KW-0547">Nucleotide-binding</keyword>
<name>A0A081C6M2_VECG1</name>
<keyword evidence="6" id="KW-1185">Reference proteome</keyword>
<dbReference type="InterPro" id="IPR000432">
    <property type="entry name" value="DNA_mismatch_repair_MutS_C"/>
</dbReference>
<dbReference type="eggNOG" id="COG0249">
    <property type="taxonomic scope" value="Bacteria"/>
</dbReference>
<evidence type="ECO:0000313" key="5">
    <source>
        <dbReference type="EMBL" id="GAK60227.1"/>
    </source>
</evidence>
<dbReference type="Gene3D" id="3.40.50.300">
    <property type="entry name" value="P-loop containing nucleotide triphosphate hydrolases"/>
    <property type="match status" value="1"/>
</dbReference>
<dbReference type="HOGENOM" id="CLU_036487_0_0_0"/>
<dbReference type="GO" id="GO:0006298">
    <property type="term" value="P:mismatch repair"/>
    <property type="evidence" value="ECO:0007669"/>
    <property type="project" value="InterPro"/>
</dbReference>
<evidence type="ECO:0000256" key="2">
    <source>
        <dbReference type="ARBA" id="ARBA00022840"/>
    </source>
</evidence>
<accession>A0A081C6M2</accession>
<evidence type="ECO:0000256" key="1">
    <source>
        <dbReference type="ARBA" id="ARBA00022741"/>
    </source>
</evidence>
<dbReference type="GO" id="GO:0005524">
    <property type="term" value="F:ATP binding"/>
    <property type="evidence" value="ECO:0007669"/>
    <property type="project" value="UniProtKB-KW"/>
</dbReference>
<evidence type="ECO:0000313" key="6">
    <source>
        <dbReference type="Proteomes" id="UP000030661"/>
    </source>
</evidence>
<organism evidence="5 6">
    <name type="scientific">Vecturithrix granuli</name>
    <dbReference type="NCBI Taxonomy" id="1499967"/>
    <lineage>
        <taxon>Bacteria</taxon>
        <taxon>Candidatus Moduliflexota</taxon>
        <taxon>Candidatus Vecturitrichia</taxon>
        <taxon>Candidatus Vecturitrichales</taxon>
        <taxon>Candidatus Vecturitrichaceae</taxon>
        <taxon>Candidatus Vecturithrix</taxon>
    </lineage>
</organism>
<gene>
    <name evidence="5" type="ORF">U27_00118</name>
</gene>
<reference evidence="5 6" key="1">
    <citation type="journal article" date="2015" name="PeerJ">
        <title>First genomic representation of candidate bacterial phylum KSB3 points to enhanced environmental sensing as a trigger of wastewater bulking.</title>
        <authorList>
            <person name="Sekiguchi Y."/>
            <person name="Ohashi A."/>
            <person name="Parks D.H."/>
            <person name="Yamauchi T."/>
            <person name="Tyson G.W."/>
            <person name="Hugenholtz P."/>
        </authorList>
    </citation>
    <scope>NUCLEOTIDE SEQUENCE [LARGE SCALE GENOMIC DNA]</scope>
</reference>
<evidence type="ECO:0000259" key="4">
    <source>
        <dbReference type="SMART" id="SM00534"/>
    </source>
</evidence>
<dbReference type="InterPro" id="IPR027417">
    <property type="entry name" value="P-loop_NTPase"/>
</dbReference>
<dbReference type="PANTHER" id="PTHR11361">
    <property type="entry name" value="DNA MISMATCH REPAIR PROTEIN MUTS FAMILY MEMBER"/>
    <property type="match status" value="1"/>
</dbReference>
<dbReference type="SMART" id="SM00534">
    <property type="entry name" value="MUTSac"/>
    <property type="match status" value="1"/>
</dbReference>
<dbReference type="STRING" id="1499967.U27_00118"/>
<dbReference type="SUPFAM" id="SSF52540">
    <property type="entry name" value="P-loop containing nucleoside triphosphate hydrolases"/>
    <property type="match status" value="1"/>
</dbReference>